<dbReference type="EMBL" id="MNCJ02000327">
    <property type="protein sequence ID" value="KAF5778893.1"/>
    <property type="molecule type" value="Genomic_DNA"/>
</dbReference>
<protein>
    <submittedName>
        <fullName evidence="2">Uncharacterized protein</fullName>
    </submittedName>
</protein>
<proteinExistence type="predicted"/>
<feature type="compositionally biased region" description="Basic and acidic residues" evidence="1">
    <location>
        <begin position="188"/>
        <end position="202"/>
    </location>
</feature>
<reference evidence="2" key="1">
    <citation type="journal article" date="2017" name="Nature">
        <title>The sunflower genome provides insights into oil metabolism, flowering and Asterid evolution.</title>
        <authorList>
            <person name="Badouin H."/>
            <person name="Gouzy J."/>
            <person name="Grassa C.J."/>
            <person name="Murat F."/>
            <person name="Staton S.E."/>
            <person name="Cottret L."/>
            <person name="Lelandais-Briere C."/>
            <person name="Owens G.L."/>
            <person name="Carrere S."/>
            <person name="Mayjonade B."/>
            <person name="Legrand L."/>
            <person name="Gill N."/>
            <person name="Kane N.C."/>
            <person name="Bowers J.E."/>
            <person name="Hubner S."/>
            <person name="Bellec A."/>
            <person name="Berard A."/>
            <person name="Berges H."/>
            <person name="Blanchet N."/>
            <person name="Boniface M.C."/>
            <person name="Brunel D."/>
            <person name="Catrice O."/>
            <person name="Chaidir N."/>
            <person name="Claudel C."/>
            <person name="Donnadieu C."/>
            <person name="Faraut T."/>
            <person name="Fievet G."/>
            <person name="Helmstetter N."/>
            <person name="King M."/>
            <person name="Knapp S.J."/>
            <person name="Lai Z."/>
            <person name="Le Paslier M.C."/>
            <person name="Lippi Y."/>
            <person name="Lorenzon L."/>
            <person name="Mandel J.R."/>
            <person name="Marage G."/>
            <person name="Marchand G."/>
            <person name="Marquand E."/>
            <person name="Bret-Mestries E."/>
            <person name="Morien E."/>
            <person name="Nambeesan S."/>
            <person name="Nguyen T."/>
            <person name="Pegot-Espagnet P."/>
            <person name="Pouilly N."/>
            <person name="Raftis F."/>
            <person name="Sallet E."/>
            <person name="Schiex T."/>
            <person name="Thomas J."/>
            <person name="Vandecasteele C."/>
            <person name="Vares D."/>
            <person name="Vear F."/>
            <person name="Vautrin S."/>
            <person name="Crespi M."/>
            <person name="Mangin B."/>
            <person name="Burke J.M."/>
            <person name="Salse J."/>
            <person name="Munos S."/>
            <person name="Vincourt P."/>
            <person name="Rieseberg L.H."/>
            <person name="Langlade N.B."/>
        </authorList>
    </citation>
    <scope>NUCLEOTIDE SEQUENCE</scope>
    <source>
        <tissue evidence="2">Leaves</tissue>
    </source>
</reference>
<accession>A0A9K3HIA4</accession>
<dbReference type="Proteomes" id="UP000215914">
    <property type="component" value="Unassembled WGS sequence"/>
</dbReference>
<name>A0A9K3HIA4_HELAN</name>
<feature type="region of interest" description="Disordered" evidence="1">
    <location>
        <begin position="230"/>
        <end position="260"/>
    </location>
</feature>
<feature type="compositionally biased region" description="Basic residues" evidence="1">
    <location>
        <begin position="230"/>
        <end position="244"/>
    </location>
</feature>
<keyword evidence="3" id="KW-1185">Reference proteome</keyword>
<comment type="caution">
    <text evidence="2">The sequence shown here is derived from an EMBL/GenBank/DDBJ whole genome shotgun (WGS) entry which is preliminary data.</text>
</comment>
<dbReference type="Gramene" id="mRNA:HanXRQr2_Chr12g0552921">
    <property type="protein sequence ID" value="CDS:HanXRQr2_Chr12g0552921.1"/>
    <property type="gene ID" value="HanXRQr2_Chr12g0552921"/>
</dbReference>
<sequence>MADNDLVGFMVALVLNKRFSISKYIYANMKENLKRTGGRTTGNKFWMYLRFLQMIMNVQHPNLLKANNDILKIDAMIEHSLKIFRGVAENRYKESKPPRKMTCILDKTDYVAPENDKLRHNDRQSDDEEPKLKKMIEDKFGCKKIKIFGDSTESDSDDDGDNEGGDGGDAGAHGASSAGGDEEDSDSDDNHPEPGYEFYLDDHGVRKVRKIRQEEDADYVPSDIEAERLKKKQTAARRKRKSRKYIGASSVQPTVSQQESVHEAEMNPNFGLTANEAAAIISSPPRSSEPLPAVTSATETRIVTPQEPARTMASTIRATTSQHSTECMQRKFSEIQPDEKVDFMFSQLQAAAGQIDRQSAFMNVTRGDVIKQQLVMNTLKSTVEHQQAEITRQQAEIE</sequence>
<feature type="compositionally biased region" description="Acidic residues" evidence="1">
    <location>
        <begin position="152"/>
        <end position="166"/>
    </location>
</feature>
<evidence type="ECO:0000313" key="3">
    <source>
        <dbReference type="Proteomes" id="UP000215914"/>
    </source>
</evidence>
<organism evidence="2 3">
    <name type="scientific">Helianthus annuus</name>
    <name type="common">Common sunflower</name>
    <dbReference type="NCBI Taxonomy" id="4232"/>
    <lineage>
        <taxon>Eukaryota</taxon>
        <taxon>Viridiplantae</taxon>
        <taxon>Streptophyta</taxon>
        <taxon>Embryophyta</taxon>
        <taxon>Tracheophyta</taxon>
        <taxon>Spermatophyta</taxon>
        <taxon>Magnoliopsida</taxon>
        <taxon>eudicotyledons</taxon>
        <taxon>Gunneridae</taxon>
        <taxon>Pentapetalae</taxon>
        <taxon>asterids</taxon>
        <taxon>campanulids</taxon>
        <taxon>Asterales</taxon>
        <taxon>Asteraceae</taxon>
        <taxon>Asteroideae</taxon>
        <taxon>Heliantheae alliance</taxon>
        <taxon>Heliantheae</taxon>
        <taxon>Helianthus</taxon>
    </lineage>
</organism>
<gene>
    <name evidence="2" type="ORF">HanXRQr2_Chr12g0552921</name>
</gene>
<feature type="compositionally biased region" description="Polar residues" evidence="1">
    <location>
        <begin position="249"/>
        <end position="259"/>
    </location>
</feature>
<reference evidence="2" key="2">
    <citation type="submission" date="2020-06" db="EMBL/GenBank/DDBJ databases">
        <title>Helianthus annuus Genome sequencing and assembly Release 2.</title>
        <authorList>
            <person name="Gouzy J."/>
            <person name="Langlade N."/>
            <person name="Munos S."/>
        </authorList>
    </citation>
    <scope>NUCLEOTIDE SEQUENCE</scope>
    <source>
        <tissue evidence="2">Leaves</tissue>
    </source>
</reference>
<evidence type="ECO:0000256" key="1">
    <source>
        <dbReference type="SAM" id="MobiDB-lite"/>
    </source>
</evidence>
<dbReference type="AlphaFoldDB" id="A0A9K3HIA4"/>
<feature type="region of interest" description="Disordered" evidence="1">
    <location>
        <begin position="150"/>
        <end position="202"/>
    </location>
</feature>
<evidence type="ECO:0000313" key="2">
    <source>
        <dbReference type="EMBL" id="KAF5778893.1"/>
    </source>
</evidence>